<organism evidence="2">
    <name type="scientific">Fagus sylvatica</name>
    <name type="common">Beechnut</name>
    <dbReference type="NCBI Taxonomy" id="28930"/>
    <lineage>
        <taxon>Eukaryota</taxon>
        <taxon>Viridiplantae</taxon>
        <taxon>Streptophyta</taxon>
        <taxon>Embryophyta</taxon>
        <taxon>Tracheophyta</taxon>
        <taxon>Spermatophyta</taxon>
        <taxon>Magnoliopsida</taxon>
        <taxon>eudicotyledons</taxon>
        <taxon>Gunneridae</taxon>
        <taxon>Pentapetalae</taxon>
        <taxon>rosids</taxon>
        <taxon>fabids</taxon>
        <taxon>Fagales</taxon>
        <taxon>Fagaceae</taxon>
        <taxon>Fagus</taxon>
    </lineage>
</organism>
<name>A0A2N9GRG0_FAGSY</name>
<proteinExistence type="predicted"/>
<feature type="region of interest" description="Disordered" evidence="1">
    <location>
        <begin position="94"/>
        <end position="124"/>
    </location>
</feature>
<sequence>MAGGESKSGSNESRKITPRLRSNLAGCGGAEHVIKDYKETRTRARGTEQLAAILDRLEGAEMGLETMGERRRFAMFNAPEQVCQTQVVTDLGLIRPRGSRPRPNRAYGTKVKSEKAHIEAEGDA</sequence>
<dbReference type="EMBL" id="OIVN01002278">
    <property type="protein sequence ID" value="SPD02232.1"/>
    <property type="molecule type" value="Genomic_DNA"/>
</dbReference>
<accession>A0A2N9GRG0</accession>
<evidence type="ECO:0000256" key="1">
    <source>
        <dbReference type="SAM" id="MobiDB-lite"/>
    </source>
</evidence>
<feature type="region of interest" description="Disordered" evidence="1">
    <location>
        <begin position="1"/>
        <end position="23"/>
    </location>
</feature>
<feature type="compositionally biased region" description="Basic and acidic residues" evidence="1">
    <location>
        <begin position="111"/>
        <end position="124"/>
    </location>
</feature>
<reference evidence="2" key="1">
    <citation type="submission" date="2018-02" db="EMBL/GenBank/DDBJ databases">
        <authorList>
            <person name="Cohen D.B."/>
            <person name="Kent A.D."/>
        </authorList>
    </citation>
    <scope>NUCLEOTIDE SEQUENCE</scope>
</reference>
<dbReference type="AlphaFoldDB" id="A0A2N9GRG0"/>
<evidence type="ECO:0000313" key="2">
    <source>
        <dbReference type="EMBL" id="SPD02232.1"/>
    </source>
</evidence>
<protein>
    <submittedName>
        <fullName evidence="2">Uncharacterized protein</fullName>
    </submittedName>
</protein>
<gene>
    <name evidence="2" type="ORF">FSB_LOCUS30114</name>
</gene>